<feature type="compositionally biased region" description="Basic and acidic residues" evidence="1">
    <location>
        <begin position="34"/>
        <end position="45"/>
    </location>
</feature>
<proteinExistence type="predicted"/>
<name>A0A916UM39_9HYPH</name>
<evidence type="ECO:0000313" key="2">
    <source>
        <dbReference type="EMBL" id="GGC78612.1"/>
    </source>
</evidence>
<reference evidence="2" key="1">
    <citation type="journal article" date="2014" name="Int. J. Syst. Evol. Microbiol.">
        <title>Complete genome sequence of Corynebacterium casei LMG S-19264T (=DSM 44701T), isolated from a smear-ripened cheese.</title>
        <authorList>
            <consortium name="US DOE Joint Genome Institute (JGI-PGF)"/>
            <person name="Walter F."/>
            <person name="Albersmeier A."/>
            <person name="Kalinowski J."/>
            <person name="Ruckert C."/>
        </authorList>
    </citation>
    <scope>NUCLEOTIDE SEQUENCE</scope>
    <source>
        <strain evidence="2">CGMCC 1.12919</strain>
    </source>
</reference>
<evidence type="ECO:0000313" key="3">
    <source>
        <dbReference type="Proteomes" id="UP000637002"/>
    </source>
</evidence>
<comment type="caution">
    <text evidence="2">The sequence shown here is derived from an EMBL/GenBank/DDBJ whole genome shotgun (WGS) entry which is preliminary data.</text>
</comment>
<reference evidence="2" key="2">
    <citation type="submission" date="2020-09" db="EMBL/GenBank/DDBJ databases">
        <authorList>
            <person name="Sun Q."/>
            <person name="Zhou Y."/>
        </authorList>
    </citation>
    <scope>NUCLEOTIDE SEQUENCE</scope>
    <source>
        <strain evidence="2">CGMCC 1.12919</strain>
    </source>
</reference>
<sequence length="69" mass="7852">MRTVSWFQALQAFACNLQACQFRTGFNRPLAITEHQHQHERKDPGESSVEGSVRQPRSPLRIGNDDQAT</sequence>
<dbReference type="Proteomes" id="UP000637002">
    <property type="component" value="Unassembled WGS sequence"/>
</dbReference>
<gene>
    <name evidence="2" type="ORF">GCM10010994_40990</name>
</gene>
<dbReference type="AlphaFoldDB" id="A0A916UM39"/>
<feature type="region of interest" description="Disordered" evidence="1">
    <location>
        <begin position="33"/>
        <end position="69"/>
    </location>
</feature>
<keyword evidence="3" id="KW-1185">Reference proteome</keyword>
<organism evidence="2 3">
    <name type="scientific">Chelatococcus reniformis</name>
    <dbReference type="NCBI Taxonomy" id="1494448"/>
    <lineage>
        <taxon>Bacteria</taxon>
        <taxon>Pseudomonadati</taxon>
        <taxon>Pseudomonadota</taxon>
        <taxon>Alphaproteobacteria</taxon>
        <taxon>Hyphomicrobiales</taxon>
        <taxon>Chelatococcaceae</taxon>
        <taxon>Chelatococcus</taxon>
    </lineage>
</organism>
<dbReference type="EMBL" id="BMGG01000007">
    <property type="protein sequence ID" value="GGC78612.1"/>
    <property type="molecule type" value="Genomic_DNA"/>
</dbReference>
<protein>
    <submittedName>
        <fullName evidence="2">Uncharacterized protein</fullName>
    </submittedName>
</protein>
<evidence type="ECO:0000256" key="1">
    <source>
        <dbReference type="SAM" id="MobiDB-lite"/>
    </source>
</evidence>
<accession>A0A916UM39</accession>